<dbReference type="Proteomes" id="UP000054903">
    <property type="component" value="Unassembled WGS sequence"/>
</dbReference>
<comment type="caution">
    <text evidence="1">The sequence shown here is derived from an EMBL/GenBank/DDBJ whole genome shotgun (WGS) entry which is preliminary data.</text>
</comment>
<protein>
    <submittedName>
        <fullName evidence="1">Uncharacterized protein</fullName>
    </submittedName>
</protein>
<gene>
    <name evidence="1" type="ORF">AWB77_01349</name>
</gene>
<dbReference type="AlphaFoldDB" id="A0A158A274"/>
<proteinExistence type="predicted"/>
<evidence type="ECO:0000313" key="2">
    <source>
        <dbReference type="Proteomes" id="UP000054903"/>
    </source>
</evidence>
<organism evidence="1 2">
    <name type="scientific">Caballeronia fortuita</name>
    <dbReference type="NCBI Taxonomy" id="1777138"/>
    <lineage>
        <taxon>Bacteria</taxon>
        <taxon>Pseudomonadati</taxon>
        <taxon>Pseudomonadota</taxon>
        <taxon>Betaproteobacteria</taxon>
        <taxon>Burkholderiales</taxon>
        <taxon>Burkholderiaceae</taxon>
        <taxon>Caballeronia</taxon>
    </lineage>
</organism>
<keyword evidence="2" id="KW-1185">Reference proteome</keyword>
<name>A0A158A274_9BURK</name>
<reference evidence="1" key="1">
    <citation type="submission" date="2016-01" db="EMBL/GenBank/DDBJ databases">
        <authorList>
            <person name="Peeters C."/>
        </authorList>
    </citation>
    <scope>NUCLEOTIDE SEQUENCE</scope>
    <source>
        <strain evidence="1">LMG 29320</strain>
    </source>
</reference>
<dbReference type="EMBL" id="FCNX02000002">
    <property type="protein sequence ID" value="SAK51922.1"/>
    <property type="molecule type" value="Genomic_DNA"/>
</dbReference>
<accession>A0A158A274</accession>
<sequence>MNVSFNEKGHAVVTYSMPLSDYCIQRAKTLRAMVQVVSSLKGTGTGTEESAALVKPLMDLIRMHVDELEPLFRSLDQRAYEKGFEDGRDVGFPKAKNPIEFTKAPASDATALRSARGTA</sequence>
<evidence type="ECO:0000313" key="1">
    <source>
        <dbReference type="EMBL" id="SAK51922.1"/>
    </source>
</evidence>